<reference evidence="2" key="1">
    <citation type="submission" date="2022-11" db="UniProtKB">
        <authorList>
            <consortium name="WormBaseParasite"/>
        </authorList>
    </citation>
    <scope>IDENTIFICATION</scope>
</reference>
<protein>
    <submittedName>
        <fullName evidence="2">Uncharacterized protein</fullName>
    </submittedName>
</protein>
<dbReference type="WBParaSite" id="PEQ_0000305601-mRNA-1">
    <property type="protein sequence ID" value="PEQ_0000305601-mRNA-1"/>
    <property type="gene ID" value="PEQ_0000305601"/>
</dbReference>
<evidence type="ECO:0000313" key="1">
    <source>
        <dbReference type="Proteomes" id="UP000887564"/>
    </source>
</evidence>
<dbReference type="AlphaFoldDB" id="A0A914RE83"/>
<keyword evidence="1" id="KW-1185">Reference proteome</keyword>
<proteinExistence type="predicted"/>
<evidence type="ECO:0000313" key="2">
    <source>
        <dbReference type="WBParaSite" id="PEQ_0000305601-mRNA-1"/>
    </source>
</evidence>
<name>A0A914RE83_PAREQ</name>
<organism evidence="1 2">
    <name type="scientific">Parascaris equorum</name>
    <name type="common">Equine roundworm</name>
    <dbReference type="NCBI Taxonomy" id="6256"/>
    <lineage>
        <taxon>Eukaryota</taxon>
        <taxon>Metazoa</taxon>
        <taxon>Ecdysozoa</taxon>
        <taxon>Nematoda</taxon>
        <taxon>Chromadorea</taxon>
        <taxon>Rhabditida</taxon>
        <taxon>Spirurina</taxon>
        <taxon>Ascaridomorpha</taxon>
        <taxon>Ascaridoidea</taxon>
        <taxon>Ascarididae</taxon>
        <taxon>Parascaris</taxon>
    </lineage>
</organism>
<sequence>MKLAICNLILESATKPHYVADYLLFWMNSLLCLSCL</sequence>
<dbReference type="Proteomes" id="UP000887564">
    <property type="component" value="Unplaced"/>
</dbReference>
<accession>A0A914RE83</accession>